<dbReference type="AlphaFoldDB" id="A0A8H7H3T1"/>
<dbReference type="Proteomes" id="UP000650582">
    <property type="component" value="Unassembled WGS sequence"/>
</dbReference>
<evidence type="ECO:0000256" key="2">
    <source>
        <dbReference type="ARBA" id="ARBA00022448"/>
    </source>
</evidence>
<dbReference type="GO" id="GO:0012505">
    <property type="term" value="C:endomembrane system"/>
    <property type="evidence" value="ECO:0007669"/>
    <property type="project" value="UniProtKB-SubCell"/>
</dbReference>
<feature type="transmembrane region" description="Helical" evidence="6">
    <location>
        <begin position="395"/>
        <end position="416"/>
    </location>
</feature>
<feature type="transmembrane region" description="Helical" evidence="6">
    <location>
        <begin position="428"/>
        <end position="448"/>
    </location>
</feature>
<dbReference type="InterPro" id="IPR036259">
    <property type="entry name" value="MFS_trans_sf"/>
</dbReference>
<evidence type="ECO:0000256" key="4">
    <source>
        <dbReference type="ARBA" id="ARBA00022989"/>
    </source>
</evidence>
<keyword evidence="2" id="KW-0813">Transport</keyword>
<keyword evidence="4 6" id="KW-1133">Transmembrane helix</keyword>
<evidence type="ECO:0000256" key="1">
    <source>
        <dbReference type="ARBA" id="ARBA00004127"/>
    </source>
</evidence>
<feature type="transmembrane region" description="Helical" evidence="6">
    <location>
        <begin position="261"/>
        <end position="279"/>
    </location>
</feature>
<evidence type="ECO:0000256" key="6">
    <source>
        <dbReference type="SAM" id="Phobius"/>
    </source>
</evidence>
<dbReference type="GO" id="GO:0022857">
    <property type="term" value="F:transmembrane transporter activity"/>
    <property type="evidence" value="ECO:0007669"/>
    <property type="project" value="TreeGrafter"/>
</dbReference>
<dbReference type="PANTHER" id="PTHR23501">
    <property type="entry name" value="MAJOR FACILITATOR SUPERFAMILY"/>
    <property type="match status" value="1"/>
</dbReference>
<comment type="subcellular location">
    <subcellularLocation>
        <location evidence="1">Endomembrane system</location>
        <topology evidence="1">Multi-pass membrane protein</topology>
    </subcellularLocation>
</comment>
<feature type="transmembrane region" description="Helical" evidence="6">
    <location>
        <begin position="222"/>
        <end position="241"/>
    </location>
</feature>
<feature type="transmembrane region" description="Helical" evidence="6">
    <location>
        <begin position="114"/>
        <end position="140"/>
    </location>
</feature>
<evidence type="ECO:0000256" key="5">
    <source>
        <dbReference type="ARBA" id="ARBA00023136"/>
    </source>
</evidence>
<dbReference type="PANTHER" id="PTHR23501:SF191">
    <property type="entry name" value="VACUOLAR BASIC AMINO ACID TRANSPORTER 4"/>
    <property type="match status" value="1"/>
</dbReference>
<evidence type="ECO:0000313" key="7">
    <source>
        <dbReference type="EMBL" id="KAF8674010.1"/>
    </source>
</evidence>
<feature type="transmembrane region" description="Helical" evidence="6">
    <location>
        <begin position="365"/>
        <end position="383"/>
    </location>
</feature>
<comment type="caution">
    <text evidence="7">The sequence shown here is derived from an EMBL/GenBank/DDBJ whole genome shotgun (WGS) entry which is preliminary data.</text>
</comment>
<organism evidence="7 8">
    <name type="scientific">Rhizoctonia solani</name>
    <dbReference type="NCBI Taxonomy" id="456999"/>
    <lineage>
        <taxon>Eukaryota</taxon>
        <taxon>Fungi</taxon>
        <taxon>Dikarya</taxon>
        <taxon>Basidiomycota</taxon>
        <taxon>Agaricomycotina</taxon>
        <taxon>Agaricomycetes</taxon>
        <taxon>Cantharellales</taxon>
        <taxon>Ceratobasidiaceae</taxon>
        <taxon>Rhizoctonia</taxon>
    </lineage>
</organism>
<feature type="transmembrane region" description="Helical" evidence="6">
    <location>
        <begin position="334"/>
        <end position="358"/>
    </location>
</feature>
<dbReference type="Gene3D" id="1.20.1250.20">
    <property type="entry name" value="MFS general substrate transporter like domains"/>
    <property type="match status" value="2"/>
</dbReference>
<evidence type="ECO:0000313" key="8">
    <source>
        <dbReference type="Proteomes" id="UP000650582"/>
    </source>
</evidence>
<feature type="transmembrane region" description="Helical" evidence="6">
    <location>
        <begin position="41"/>
        <end position="62"/>
    </location>
</feature>
<name>A0A8H7H3T1_9AGAM</name>
<dbReference type="GO" id="GO:0005886">
    <property type="term" value="C:plasma membrane"/>
    <property type="evidence" value="ECO:0007669"/>
    <property type="project" value="TreeGrafter"/>
</dbReference>
<dbReference type="SUPFAM" id="SSF103473">
    <property type="entry name" value="MFS general substrate transporter"/>
    <property type="match status" value="2"/>
</dbReference>
<proteinExistence type="predicted"/>
<evidence type="ECO:0000256" key="3">
    <source>
        <dbReference type="ARBA" id="ARBA00022692"/>
    </source>
</evidence>
<accession>A0A8H7H3T1</accession>
<keyword evidence="3 6" id="KW-0812">Transmembrane</keyword>
<feature type="transmembrane region" description="Helical" evidence="6">
    <location>
        <begin position="83"/>
        <end position="102"/>
    </location>
</feature>
<keyword evidence="5 6" id="KW-0472">Membrane</keyword>
<feature type="transmembrane region" description="Helical" evidence="6">
    <location>
        <begin position="300"/>
        <end position="319"/>
    </location>
</feature>
<protein>
    <submittedName>
        <fullName evidence="7">Major Facilitator Superfamily</fullName>
    </submittedName>
</protein>
<sequence>MNSVHSLLQPPKQELVGGPHEVRGVILTHKLPERLRKGSIWILWVILGAVIFINILSQWAASTTLLLELQYSFRITRRNSEQISRGMILSNVFATLAFGRLADVRSRHAASGLALLFFVVGCIMCAASTNSTTFAAGAVFHSMQRWTKITVDTIYCGLYITQVARRSSILDLSSLSGYDMAATENLYYHVMEVDIRNVCAFSLPEFTSNLPSLLRLMKFKNLVSRMDPIGLSIFTLGFALIEYNSDPAFTSIIADKYPPGRIAKLTIGLLFAFPIFIVWELYGTSFPLMPRRVLQRKGMLFAIMINFLFWLASIFPVAAVKDFMPFVLWNSNDLGLLLSTSAIAYNASAPLLGLVYYFTQRYKPFLCLGCVLFALGCALWVHVARDWDFTVADELPASAAYLFTIQALIGFGIIAVDMGTLISAQASVAHDDLATVTALLAVSSQLATSVGNVVGTASSVLDGATRSVVWLSLALGLSILCLFLSLFVPNYILGNEHSAAEVERREEQDSLESQSK</sequence>
<feature type="transmembrane region" description="Helical" evidence="6">
    <location>
        <begin position="468"/>
        <end position="488"/>
    </location>
</feature>
<dbReference type="EMBL" id="JACYCC010000131">
    <property type="protein sequence ID" value="KAF8674010.1"/>
    <property type="molecule type" value="Genomic_DNA"/>
</dbReference>
<reference evidence="7" key="1">
    <citation type="submission" date="2020-09" db="EMBL/GenBank/DDBJ databases">
        <title>Comparative genome analyses of four rice-infecting Rhizoctonia solani isolates reveal extensive enrichment of homogalacturonan modification genes.</title>
        <authorList>
            <person name="Lee D.-Y."/>
            <person name="Jeon J."/>
            <person name="Kim K.-T."/>
            <person name="Cheong K."/>
            <person name="Song H."/>
            <person name="Choi G."/>
            <person name="Ko J."/>
            <person name="Opiyo S.O."/>
            <person name="Zuo S."/>
            <person name="Madhav S."/>
            <person name="Lee Y.-H."/>
            <person name="Wang G.-L."/>
        </authorList>
    </citation>
    <scope>NUCLEOTIDE SEQUENCE</scope>
    <source>
        <strain evidence="7">AG1-IA YN-7</strain>
    </source>
</reference>
<gene>
    <name evidence="7" type="ORF">RHS04_07283</name>
</gene>